<evidence type="ECO:0000313" key="4">
    <source>
        <dbReference type="Proteomes" id="UP000033908"/>
    </source>
</evidence>
<accession>A0A0G0UHQ3</accession>
<evidence type="ECO:0008006" key="5">
    <source>
        <dbReference type="Google" id="ProtNLM"/>
    </source>
</evidence>
<organism evidence="3 4">
    <name type="scientific">Candidatus Gottesmanbacteria bacterium GW2011_GWA2_41_12</name>
    <dbReference type="NCBI Taxonomy" id="1618440"/>
    <lineage>
        <taxon>Bacteria</taxon>
        <taxon>Candidatus Gottesmaniibacteriota</taxon>
    </lineage>
</organism>
<comment type="caution">
    <text evidence="3">The sequence shown here is derived from an EMBL/GenBank/DDBJ whole genome shotgun (WGS) entry which is preliminary data.</text>
</comment>
<feature type="coiled-coil region" evidence="1">
    <location>
        <begin position="228"/>
        <end position="282"/>
    </location>
</feature>
<protein>
    <recommendedName>
        <fullName evidence="5">PrgI family protein</fullName>
    </recommendedName>
</protein>
<dbReference type="Pfam" id="PF12666">
    <property type="entry name" value="PrgI"/>
    <property type="match status" value="1"/>
</dbReference>
<feature type="transmembrane region" description="Helical" evidence="2">
    <location>
        <begin position="46"/>
        <end position="66"/>
    </location>
</feature>
<evidence type="ECO:0000313" key="3">
    <source>
        <dbReference type="EMBL" id="KKR88368.1"/>
    </source>
</evidence>
<proteinExistence type="predicted"/>
<feature type="transmembrane region" description="Helical" evidence="2">
    <location>
        <begin position="21"/>
        <end position="40"/>
    </location>
</feature>
<dbReference type="PATRIC" id="fig|1618440.3.peg.224"/>
<dbReference type="AlphaFoldDB" id="A0A0G0UHQ3"/>
<evidence type="ECO:0000256" key="2">
    <source>
        <dbReference type="SAM" id="Phobius"/>
    </source>
</evidence>
<sequence>MEQHPVPRNISGFQFRLVGDMTLKQFGFLAGGIILGYVSYKMPLPQFISLPTGLTLLVLGIAFAFVPIQDRPLDVWVAAFIKSIYSPTQFVWYKANPAPEVLLNTYSFTTGSRSRQTVTHIDASQKLNNYLASVAPAPHQTLDENEKKQIEKMMTLFNTPTPLMQTTPKPAPVVQQPVNQPDKTNETDGAKVSLKFKNGIEPKAADFVAKKAEVKTATPTEVNEEMVKKETEKLVHEQEILKKELQTKNMEQDKFLELERKLSELISEKEKMTQELAELKRQSTTPRMVTQNAVKPEAAAAPEISRVKSVAPTQASEMLGLPSTPTVPNIIIGVVKDNLKRFLPGIIISVKDKNGFPVRALKTNKLGQFAAATPLPAGVYLVEVEDPQKRFQFDIIEITLSGQIFMPLEINAKGDKELMRERLAKEIFA</sequence>
<dbReference type="SUPFAM" id="SSF49464">
    <property type="entry name" value="Carboxypeptidase regulatory domain-like"/>
    <property type="match status" value="1"/>
</dbReference>
<dbReference type="EMBL" id="LCAJ01000005">
    <property type="protein sequence ID" value="KKR88368.1"/>
    <property type="molecule type" value="Genomic_DNA"/>
</dbReference>
<reference evidence="3 4" key="1">
    <citation type="journal article" date="2015" name="Nature">
        <title>rRNA introns, odd ribosomes, and small enigmatic genomes across a large radiation of phyla.</title>
        <authorList>
            <person name="Brown C.T."/>
            <person name="Hug L.A."/>
            <person name="Thomas B.C."/>
            <person name="Sharon I."/>
            <person name="Castelle C.J."/>
            <person name="Singh A."/>
            <person name="Wilkins M.J."/>
            <person name="Williams K.H."/>
            <person name="Banfield J.F."/>
        </authorList>
    </citation>
    <scope>NUCLEOTIDE SEQUENCE [LARGE SCALE GENOMIC DNA]</scope>
</reference>
<evidence type="ECO:0000256" key="1">
    <source>
        <dbReference type="SAM" id="Coils"/>
    </source>
</evidence>
<keyword evidence="2" id="KW-0812">Transmembrane</keyword>
<keyword evidence="2" id="KW-1133">Transmembrane helix</keyword>
<name>A0A0G0UHQ3_9BACT</name>
<keyword evidence="2" id="KW-0472">Membrane</keyword>
<keyword evidence="1" id="KW-0175">Coiled coil</keyword>
<dbReference type="InterPro" id="IPR024414">
    <property type="entry name" value="Uncharacterised_PrgI"/>
</dbReference>
<dbReference type="InterPro" id="IPR008969">
    <property type="entry name" value="CarboxyPept-like_regulatory"/>
</dbReference>
<gene>
    <name evidence="3" type="ORF">UU37_C0005G0014</name>
</gene>
<dbReference type="Proteomes" id="UP000033908">
    <property type="component" value="Unassembled WGS sequence"/>
</dbReference>